<accession>A0A8S9UYY7</accession>
<dbReference type="Gene3D" id="3.40.50.1380">
    <property type="entry name" value="Methylglyoxal synthase-like domain"/>
    <property type="match status" value="1"/>
</dbReference>
<proteinExistence type="predicted"/>
<dbReference type="EMBL" id="JAACNO010000621">
    <property type="protein sequence ID" value="KAF4146295.1"/>
    <property type="molecule type" value="Genomic_DNA"/>
</dbReference>
<protein>
    <submittedName>
        <fullName evidence="2">MGS-like domain-containing protein</fullName>
    </submittedName>
</protein>
<reference evidence="2" key="1">
    <citation type="submission" date="2020-03" db="EMBL/GenBank/DDBJ databases">
        <title>Hybrid Assembly of Korean Phytophthora infestans isolates.</title>
        <authorList>
            <person name="Prokchorchik M."/>
            <person name="Lee Y."/>
            <person name="Seo J."/>
            <person name="Cho J.-H."/>
            <person name="Park Y.-E."/>
            <person name="Jang D.-C."/>
            <person name="Im J.-S."/>
            <person name="Choi J.-G."/>
            <person name="Park H.-J."/>
            <person name="Lee G.-B."/>
            <person name="Lee Y.-G."/>
            <person name="Hong S.-Y."/>
            <person name="Cho K."/>
            <person name="Sohn K.H."/>
        </authorList>
    </citation>
    <scope>NUCLEOTIDE SEQUENCE</scope>
    <source>
        <strain evidence="2">KR_2_A2</strain>
    </source>
</reference>
<dbReference type="InterPro" id="IPR036914">
    <property type="entry name" value="MGS-like_dom_sf"/>
</dbReference>
<dbReference type="InterPro" id="IPR011607">
    <property type="entry name" value="MGS-like_dom"/>
</dbReference>
<evidence type="ECO:0000313" key="2">
    <source>
        <dbReference type="EMBL" id="KAF4146295.1"/>
    </source>
</evidence>
<gene>
    <name evidence="2" type="ORF">GN958_ATG04481</name>
</gene>
<sequence>MVGVKMASTDEVAWFGTNMHQAYLRRCQVYATLGTHEYLVTQGGKANIALRKLSDLQSDLPSVIDYISPGKIELAINVPEGTKLQELTIYYKIRRAAVDFGWVWRSSTI</sequence>
<organism evidence="2 3">
    <name type="scientific">Phytophthora infestans</name>
    <name type="common">Potato late blight agent</name>
    <name type="synonym">Botrytis infestans</name>
    <dbReference type="NCBI Taxonomy" id="4787"/>
    <lineage>
        <taxon>Eukaryota</taxon>
        <taxon>Sar</taxon>
        <taxon>Stramenopiles</taxon>
        <taxon>Oomycota</taxon>
        <taxon>Peronosporomycetes</taxon>
        <taxon>Peronosporales</taxon>
        <taxon>Peronosporaceae</taxon>
        <taxon>Phytophthora</taxon>
    </lineage>
</organism>
<evidence type="ECO:0000259" key="1">
    <source>
        <dbReference type="Pfam" id="PF02142"/>
    </source>
</evidence>
<feature type="domain" description="MGS-like" evidence="1">
    <location>
        <begin position="27"/>
        <end position="100"/>
    </location>
</feature>
<dbReference type="AlphaFoldDB" id="A0A8S9UYY7"/>
<dbReference type="SUPFAM" id="SSF52335">
    <property type="entry name" value="Methylglyoxal synthase-like"/>
    <property type="match status" value="1"/>
</dbReference>
<comment type="caution">
    <text evidence="2">The sequence shown here is derived from an EMBL/GenBank/DDBJ whole genome shotgun (WGS) entry which is preliminary data.</text>
</comment>
<dbReference type="Pfam" id="PF02142">
    <property type="entry name" value="MGS"/>
    <property type="match status" value="1"/>
</dbReference>
<name>A0A8S9UYY7_PHYIN</name>
<evidence type="ECO:0000313" key="3">
    <source>
        <dbReference type="Proteomes" id="UP000704712"/>
    </source>
</evidence>
<dbReference type="Proteomes" id="UP000704712">
    <property type="component" value="Unassembled WGS sequence"/>
</dbReference>